<dbReference type="InterPro" id="IPR014914">
    <property type="entry name" value="RES_dom"/>
</dbReference>
<dbReference type="AlphaFoldDB" id="A0A178IIJ2"/>
<protein>
    <recommendedName>
        <fullName evidence="1">RES domain-containing protein</fullName>
    </recommendedName>
</protein>
<dbReference type="OrthoDB" id="282294at2"/>
<reference evidence="2 3" key="1">
    <citation type="submission" date="2016-01" db="EMBL/GenBank/DDBJ databases">
        <title>High potential of lignocellulose degradation of a new Verrucomicrobia species.</title>
        <authorList>
            <person name="Wang Y."/>
            <person name="Shi Y."/>
            <person name="Qiu Z."/>
            <person name="Liu S."/>
            <person name="Yang H."/>
        </authorList>
    </citation>
    <scope>NUCLEOTIDE SEQUENCE [LARGE SCALE GENOMIC DNA]</scope>
    <source>
        <strain evidence="2 3">TSB47</strain>
    </source>
</reference>
<dbReference type="Proteomes" id="UP000078486">
    <property type="component" value="Unassembled WGS sequence"/>
</dbReference>
<dbReference type="STRING" id="1184151.AW736_11920"/>
<name>A0A178IIJ2_9BACT</name>
<evidence type="ECO:0000313" key="3">
    <source>
        <dbReference type="Proteomes" id="UP000078486"/>
    </source>
</evidence>
<keyword evidence="3" id="KW-1185">Reference proteome</keyword>
<evidence type="ECO:0000259" key="1">
    <source>
        <dbReference type="SMART" id="SM00953"/>
    </source>
</evidence>
<organism evidence="2 3">
    <name type="scientific">Termitidicoccus mucosus</name>
    <dbReference type="NCBI Taxonomy" id="1184151"/>
    <lineage>
        <taxon>Bacteria</taxon>
        <taxon>Pseudomonadati</taxon>
        <taxon>Verrucomicrobiota</taxon>
        <taxon>Opitutia</taxon>
        <taxon>Opitutales</taxon>
        <taxon>Opitutaceae</taxon>
        <taxon>Termitidicoccus</taxon>
    </lineage>
</organism>
<comment type="caution">
    <text evidence="2">The sequence shown here is derived from an EMBL/GenBank/DDBJ whole genome shotgun (WGS) entry which is preliminary data.</text>
</comment>
<gene>
    <name evidence="2" type="ORF">AW736_11920</name>
</gene>
<dbReference type="RefSeq" id="WP_068770461.1">
    <property type="nucleotide sequence ID" value="NZ_CP109796.1"/>
</dbReference>
<accession>A0A178IIJ2</accession>
<dbReference type="EMBL" id="LRRQ01000080">
    <property type="protein sequence ID" value="OAM89722.1"/>
    <property type="molecule type" value="Genomic_DNA"/>
</dbReference>
<proteinExistence type="predicted"/>
<dbReference type="SMART" id="SM00953">
    <property type="entry name" value="RES"/>
    <property type="match status" value="1"/>
</dbReference>
<dbReference type="Pfam" id="PF08808">
    <property type="entry name" value="RES"/>
    <property type="match status" value="1"/>
</dbReference>
<feature type="domain" description="RES" evidence="1">
    <location>
        <begin position="47"/>
        <end position="188"/>
    </location>
</feature>
<evidence type="ECO:0000313" key="2">
    <source>
        <dbReference type="EMBL" id="OAM89722.1"/>
    </source>
</evidence>
<sequence>MKSNRIQPNPQFEELCAILSAHPNWLKPWSGAFFRFQTVDFPTAKDVLSGKGASQHGGRWNSPGINVLYGSTTDTTALEECKANDRYYGVVTKALRLLVAIEARLSRLLDLTDPAIRRQLGITLKELSAEDWRKLQRAGQESLSQTIGRAAAAAGASGLLVRSAAVSRGINVVVFTKAHQADRLAVVEGDKLARLGVTMRT</sequence>